<keyword evidence="2" id="KW-1185">Reference proteome</keyword>
<organism evidence="1 2">
    <name type="scientific">Solanum commersonii</name>
    <name type="common">Commerson's wild potato</name>
    <name type="synonym">Commerson's nightshade</name>
    <dbReference type="NCBI Taxonomy" id="4109"/>
    <lineage>
        <taxon>Eukaryota</taxon>
        <taxon>Viridiplantae</taxon>
        <taxon>Streptophyta</taxon>
        <taxon>Embryophyta</taxon>
        <taxon>Tracheophyta</taxon>
        <taxon>Spermatophyta</taxon>
        <taxon>Magnoliopsida</taxon>
        <taxon>eudicotyledons</taxon>
        <taxon>Gunneridae</taxon>
        <taxon>Pentapetalae</taxon>
        <taxon>asterids</taxon>
        <taxon>lamiids</taxon>
        <taxon>Solanales</taxon>
        <taxon>Solanaceae</taxon>
        <taxon>Solanoideae</taxon>
        <taxon>Solaneae</taxon>
        <taxon>Solanum</taxon>
    </lineage>
</organism>
<evidence type="ECO:0000313" key="1">
    <source>
        <dbReference type="EMBL" id="KAG5622384.1"/>
    </source>
</evidence>
<gene>
    <name evidence="1" type="ORF">H5410_007602</name>
</gene>
<dbReference type="EMBL" id="JACXVP010000002">
    <property type="protein sequence ID" value="KAG5622384.1"/>
    <property type="molecule type" value="Genomic_DNA"/>
</dbReference>
<name>A0A9J6ACW5_SOLCO</name>
<comment type="caution">
    <text evidence="1">The sequence shown here is derived from an EMBL/GenBank/DDBJ whole genome shotgun (WGS) entry which is preliminary data.</text>
</comment>
<dbReference type="Proteomes" id="UP000824120">
    <property type="component" value="Chromosome 2"/>
</dbReference>
<accession>A0A9J6ACW5</accession>
<dbReference type="AlphaFoldDB" id="A0A9J6ACW5"/>
<sequence length="92" mass="10524">MYVKALNMHSQNHFWFRAARLLCRTVWQMKITPISGKSFASATERIQSWNGILQDNLLIVIIQYNNDHDQGGLMNPAFEWVINAGTIDSASK</sequence>
<proteinExistence type="predicted"/>
<protein>
    <submittedName>
        <fullName evidence="1">Uncharacterized protein</fullName>
    </submittedName>
</protein>
<reference evidence="1 2" key="1">
    <citation type="submission" date="2020-09" db="EMBL/GenBank/DDBJ databases">
        <title>De no assembly of potato wild relative species, Solanum commersonii.</title>
        <authorList>
            <person name="Cho K."/>
        </authorList>
    </citation>
    <scope>NUCLEOTIDE SEQUENCE [LARGE SCALE GENOMIC DNA]</scope>
    <source>
        <strain evidence="1">LZ3.2</strain>
        <tissue evidence="1">Leaf</tissue>
    </source>
</reference>
<evidence type="ECO:0000313" key="2">
    <source>
        <dbReference type="Proteomes" id="UP000824120"/>
    </source>
</evidence>